<dbReference type="OrthoDB" id="39175at2759"/>
<name>A0A8H3TS93_9TREE</name>
<dbReference type="InterPro" id="IPR036864">
    <property type="entry name" value="Zn2-C6_fun-type_DNA-bd_sf"/>
</dbReference>
<comment type="caution">
    <text evidence="3">The sequence shown here is derived from an EMBL/GenBank/DDBJ whole genome shotgun (WGS) entry which is preliminary data.</text>
</comment>
<dbReference type="CDD" id="cd00067">
    <property type="entry name" value="GAL4"/>
    <property type="match status" value="1"/>
</dbReference>
<dbReference type="GO" id="GO:0000981">
    <property type="term" value="F:DNA-binding transcription factor activity, RNA polymerase II-specific"/>
    <property type="evidence" value="ECO:0007669"/>
    <property type="project" value="InterPro"/>
</dbReference>
<organism evidence="3 4">
    <name type="scientific">Naganishia liquefaciens</name>
    <dbReference type="NCBI Taxonomy" id="104408"/>
    <lineage>
        <taxon>Eukaryota</taxon>
        <taxon>Fungi</taxon>
        <taxon>Dikarya</taxon>
        <taxon>Basidiomycota</taxon>
        <taxon>Agaricomycotina</taxon>
        <taxon>Tremellomycetes</taxon>
        <taxon>Filobasidiales</taxon>
        <taxon>Filobasidiaceae</taxon>
        <taxon>Naganishia</taxon>
    </lineage>
</organism>
<feature type="region of interest" description="Disordered" evidence="1">
    <location>
        <begin position="1"/>
        <end position="44"/>
    </location>
</feature>
<proteinExistence type="predicted"/>
<dbReference type="Pfam" id="PF00172">
    <property type="entry name" value="Zn_clus"/>
    <property type="match status" value="1"/>
</dbReference>
<feature type="compositionally biased region" description="Polar residues" evidence="1">
    <location>
        <begin position="207"/>
        <end position="223"/>
    </location>
</feature>
<sequence>MAASGSSSRPAASDPAISRDGLGTEISHISGRSSGSDTTRHRNPDYHSAYDAIIARHTAAFANQTEAPRWKADQTRILPAPSTYSDPRQGHVNIAKSPSPSDVYRHNPSSAFQRPAVSFGHGARSFGNEHMRAPPDPPDPLLNRLADSPPLNHSMHQRRGYAESAHADGGDERAYWSGFEDGVQYERQREAFAQRSNAHARRRITDNKNTLDSGYRSLSSISSMRRERQSAYSPPPPSPPTAATTSQLAGFIPSAPYVADLPPPHIAGSAISASHRPLAVSQRSYNPESPWERRHSSSANSFVTASTVRQEPRGIHRDRWASSTPSTSAGSAFSEITLGSEGLRPVSVSDRSTISCDPCRQRKTKCDGNPPRPCGLCVKRGAEDECSYVTSVRRRGPGKPKSTVQEQSNEHSHREGTLPGHGVLRRTYTVDSVMPEDRHGVTRRREVDRLSPGREKRPRTNSPESERASRPASVYPYDGEQDG</sequence>
<feature type="region of interest" description="Disordered" evidence="1">
    <location>
        <begin position="390"/>
        <end position="483"/>
    </location>
</feature>
<dbReference type="GO" id="GO:0008270">
    <property type="term" value="F:zinc ion binding"/>
    <property type="evidence" value="ECO:0007669"/>
    <property type="project" value="InterPro"/>
</dbReference>
<evidence type="ECO:0000313" key="3">
    <source>
        <dbReference type="EMBL" id="GHJ86069.1"/>
    </source>
</evidence>
<dbReference type="AlphaFoldDB" id="A0A8H3TS93"/>
<feature type="compositionally biased region" description="Low complexity" evidence="1">
    <location>
        <begin position="1"/>
        <end position="19"/>
    </location>
</feature>
<evidence type="ECO:0000313" key="4">
    <source>
        <dbReference type="Proteomes" id="UP000620104"/>
    </source>
</evidence>
<feature type="compositionally biased region" description="Basic and acidic residues" evidence="1">
    <location>
        <begin position="435"/>
        <end position="455"/>
    </location>
</feature>
<evidence type="ECO:0000259" key="2">
    <source>
        <dbReference type="PROSITE" id="PS50048"/>
    </source>
</evidence>
<feature type="domain" description="Zn(2)-C6 fungal-type" evidence="2">
    <location>
        <begin position="355"/>
        <end position="388"/>
    </location>
</feature>
<dbReference type="SUPFAM" id="SSF57701">
    <property type="entry name" value="Zn2/Cys6 DNA-binding domain"/>
    <property type="match status" value="1"/>
</dbReference>
<evidence type="ECO:0000256" key="1">
    <source>
        <dbReference type="SAM" id="MobiDB-lite"/>
    </source>
</evidence>
<accession>A0A8H3TS93</accession>
<reference evidence="3" key="1">
    <citation type="submission" date="2020-07" db="EMBL/GenBank/DDBJ databases">
        <title>Draft Genome Sequence of a Deep-Sea Yeast, Naganishia (Cryptococcus) liquefaciens strain N6.</title>
        <authorList>
            <person name="Han Y.W."/>
            <person name="Kajitani R."/>
            <person name="Morimoto H."/>
            <person name="Parhat M."/>
            <person name="Tsubouchi H."/>
            <person name="Bakenova O."/>
            <person name="Ogata M."/>
            <person name="Argunhan B."/>
            <person name="Aoki R."/>
            <person name="Kajiwara S."/>
            <person name="Itoh T."/>
            <person name="Iwasaki H."/>
        </authorList>
    </citation>
    <scope>NUCLEOTIDE SEQUENCE</scope>
    <source>
        <strain evidence="3">N6</strain>
    </source>
</reference>
<gene>
    <name evidence="3" type="ORF">NliqN6_2471</name>
</gene>
<feature type="region of interest" description="Disordered" evidence="1">
    <location>
        <begin position="79"/>
        <end position="167"/>
    </location>
</feature>
<dbReference type="PROSITE" id="PS00463">
    <property type="entry name" value="ZN2_CY6_FUNGAL_1"/>
    <property type="match status" value="1"/>
</dbReference>
<dbReference type="Gene3D" id="4.10.240.10">
    <property type="entry name" value="Zn(2)-C6 fungal-type DNA-binding domain"/>
    <property type="match status" value="1"/>
</dbReference>
<feature type="region of interest" description="Disordered" evidence="1">
    <location>
        <begin position="286"/>
        <end position="312"/>
    </location>
</feature>
<keyword evidence="4" id="KW-1185">Reference proteome</keyword>
<dbReference type="Proteomes" id="UP000620104">
    <property type="component" value="Unassembled WGS sequence"/>
</dbReference>
<feature type="region of interest" description="Disordered" evidence="1">
    <location>
        <begin position="191"/>
        <end position="246"/>
    </location>
</feature>
<feature type="compositionally biased region" description="Polar residues" evidence="1">
    <location>
        <begin position="297"/>
        <end position="309"/>
    </location>
</feature>
<dbReference type="SMART" id="SM00066">
    <property type="entry name" value="GAL4"/>
    <property type="match status" value="1"/>
</dbReference>
<dbReference type="EMBL" id="BLZA01000017">
    <property type="protein sequence ID" value="GHJ86069.1"/>
    <property type="molecule type" value="Genomic_DNA"/>
</dbReference>
<protein>
    <recommendedName>
        <fullName evidence="2">Zn(2)-C6 fungal-type domain-containing protein</fullName>
    </recommendedName>
</protein>
<dbReference type="InterPro" id="IPR001138">
    <property type="entry name" value="Zn2Cys6_DnaBD"/>
</dbReference>
<dbReference type="PROSITE" id="PS50048">
    <property type="entry name" value="ZN2_CY6_FUNGAL_2"/>
    <property type="match status" value="1"/>
</dbReference>